<sequence>MLIDTPATASGWAFPAEEYLARATRLRAVMRQHGVELLIIDQFEHLAYYTGHIPTAAMYQCCLFPLEGEPLMIVRSLDGPMLAEMSWVRERVLFDDSDEPLTRVVSEIERRGWRRRTIGVETDSHFLLPARLQRLQASLPEARFIDFAGHMWTQRLLKSALEIDYLRRCSAICDQATLAGVAAAGVGVNERRVAAEIYRCALAHGADNTRLLLMQSGPRSSTLHGALGERILQPGDTVHIEMVPHYRGYSARSMRPVWVGEPDAAALSVAERLVACQDAQFAAMRPGAAASAVDQLLREAVLREGLRDSYTNISGYTLGLVCIPRTSDFTRVFLPDSDWRLEAGMVFHMYVWAQGMAFSETVLITPDGAERLTRLDRRLFIAGEEAKR</sequence>
<dbReference type="PANTHER" id="PTHR46112">
    <property type="entry name" value="AMINOPEPTIDASE"/>
    <property type="match status" value="1"/>
</dbReference>
<dbReference type="InterPro" id="IPR050659">
    <property type="entry name" value="Peptidase_M24B"/>
</dbReference>
<dbReference type="InterPro" id="IPR000994">
    <property type="entry name" value="Pept_M24"/>
</dbReference>
<evidence type="ECO:0000259" key="2">
    <source>
        <dbReference type="Pfam" id="PF01321"/>
    </source>
</evidence>
<dbReference type="Proteomes" id="UP000019028">
    <property type="component" value="Chromosome"/>
</dbReference>
<dbReference type="HOGENOM" id="CLU_017266_3_0_6"/>
<protein>
    <submittedName>
        <fullName evidence="3">Xaa-Pro aminopeptidase</fullName>
    </submittedName>
</protein>
<evidence type="ECO:0000313" key="3">
    <source>
        <dbReference type="EMBL" id="AHF76628.1"/>
    </source>
</evidence>
<dbReference type="AlphaFoldDB" id="W0HWV0"/>
<dbReference type="KEGG" id="sod:Sant_1570"/>
<proteinExistence type="predicted"/>
<keyword evidence="3" id="KW-0645">Protease</keyword>
<dbReference type="OrthoDB" id="9761809at2"/>
<dbReference type="Gene3D" id="3.40.350.10">
    <property type="entry name" value="Creatinase/prolidase N-terminal domain"/>
    <property type="match status" value="1"/>
</dbReference>
<dbReference type="PANTHER" id="PTHR46112:SF2">
    <property type="entry name" value="XAA-PRO AMINOPEPTIDASE P-RELATED"/>
    <property type="match status" value="1"/>
</dbReference>
<dbReference type="Pfam" id="PF01321">
    <property type="entry name" value="Creatinase_N"/>
    <property type="match status" value="1"/>
</dbReference>
<organism evidence="3 4">
    <name type="scientific">Sodalis praecaptivus</name>
    <dbReference type="NCBI Taxonomy" id="1239307"/>
    <lineage>
        <taxon>Bacteria</taxon>
        <taxon>Pseudomonadati</taxon>
        <taxon>Pseudomonadota</taxon>
        <taxon>Gammaproteobacteria</taxon>
        <taxon>Enterobacterales</taxon>
        <taxon>Bruguierivoracaceae</taxon>
        <taxon>Sodalis</taxon>
    </lineage>
</organism>
<name>W0HWV0_9GAMM</name>
<dbReference type="InterPro" id="IPR000587">
    <property type="entry name" value="Creatinase_N"/>
</dbReference>
<keyword evidence="3" id="KW-0031">Aminopeptidase</keyword>
<dbReference type="InterPro" id="IPR036005">
    <property type="entry name" value="Creatinase/aminopeptidase-like"/>
</dbReference>
<feature type="domain" description="Peptidase M24" evidence="1">
    <location>
        <begin position="165"/>
        <end position="365"/>
    </location>
</feature>
<evidence type="ECO:0000313" key="4">
    <source>
        <dbReference type="Proteomes" id="UP000019028"/>
    </source>
</evidence>
<feature type="domain" description="Creatinase N-terminal" evidence="2">
    <location>
        <begin position="22"/>
        <end position="156"/>
    </location>
</feature>
<dbReference type="Gene3D" id="3.90.230.10">
    <property type="entry name" value="Creatinase/methionine aminopeptidase superfamily"/>
    <property type="match status" value="1"/>
</dbReference>
<reference evidence="3 4" key="1">
    <citation type="journal article" date="2014" name="Genome Biol. Evol.">
        <title>Genome degeneration and adaptation in a nascent stage of symbiosis.</title>
        <authorList>
            <person name="Oakeson K.F."/>
            <person name="Gil R."/>
            <person name="Clayton A.L."/>
            <person name="Dunn D.M."/>
            <person name="von Niederhausern A.C."/>
            <person name="Hamil C."/>
            <person name="Aoyagi A."/>
            <person name="Duval B."/>
            <person name="Baca A."/>
            <person name="Silva F.J."/>
            <person name="Vallier A."/>
            <person name="Jackson D.G."/>
            <person name="Latorre A."/>
            <person name="Weiss R.B."/>
            <person name="Heddi A."/>
            <person name="Moya A."/>
            <person name="Dale C."/>
        </authorList>
    </citation>
    <scope>NUCLEOTIDE SEQUENCE [LARGE SCALE GENOMIC DNA]</scope>
    <source>
        <strain evidence="3 4">HS1</strain>
    </source>
</reference>
<dbReference type="GO" id="GO:0004177">
    <property type="term" value="F:aminopeptidase activity"/>
    <property type="evidence" value="ECO:0007669"/>
    <property type="project" value="UniProtKB-KW"/>
</dbReference>
<dbReference type="Pfam" id="PF00557">
    <property type="entry name" value="Peptidase_M24"/>
    <property type="match status" value="1"/>
</dbReference>
<dbReference type="EMBL" id="CP006569">
    <property type="protein sequence ID" value="AHF76628.1"/>
    <property type="molecule type" value="Genomic_DNA"/>
</dbReference>
<dbReference type="SUPFAM" id="SSF53092">
    <property type="entry name" value="Creatinase/prolidase N-terminal domain"/>
    <property type="match status" value="1"/>
</dbReference>
<dbReference type="SUPFAM" id="SSF55920">
    <property type="entry name" value="Creatinase/aminopeptidase"/>
    <property type="match status" value="1"/>
</dbReference>
<dbReference type="CDD" id="cd01066">
    <property type="entry name" value="APP_MetAP"/>
    <property type="match status" value="1"/>
</dbReference>
<gene>
    <name evidence="3" type="ORF">Sant_1570</name>
</gene>
<dbReference type="RefSeq" id="WP_025421763.1">
    <property type="nucleotide sequence ID" value="NZ_CP006569.1"/>
</dbReference>
<dbReference type="PATRIC" id="fig|1239307.3.peg.1706"/>
<accession>W0HWV0</accession>
<dbReference type="InterPro" id="IPR029149">
    <property type="entry name" value="Creatin/AminoP/Spt16_N"/>
</dbReference>
<evidence type="ECO:0000259" key="1">
    <source>
        <dbReference type="Pfam" id="PF00557"/>
    </source>
</evidence>
<keyword evidence="3" id="KW-0378">Hydrolase</keyword>
<keyword evidence="4" id="KW-1185">Reference proteome</keyword>